<comment type="caution">
    <text evidence="2">The sequence shown here is derived from an EMBL/GenBank/DDBJ whole genome shotgun (WGS) entry which is preliminary data.</text>
</comment>
<feature type="non-terminal residue" evidence="2">
    <location>
        <position position="253"/>
    </location>
</feature>
<evidence type="ECO:0000313" key="3">
    <source>
        <dbReference type="Proteomes" id="UP000749559"/>
    </source>
</evidence>
<feature type="compositionally biased region" description="Polar residues" evidence="1">
    <location>
        <begin position="1"/>
        <end position="12"/>
    </location>
</feature>
<proteinExistence type="predicted"/>
<sequence>NQFSSYGQQPRSSPYYKNWSMSPWMQSPNNVASPTSANSPGIPTMGQNPGPLPTHSPDHHLSQMLHTPGTPGDNQAGAPYQRGMSMSPPNHLSRIANMSSPSPGPVSMKMTSQGMTMVSQNQGMPLQHRKSKSPFQHPGTPPPLRSSPQPPPAHNPLYNSPTAMTAGNPFSSQGGPHGPPSCFKGKLSPHSMYLEHRESEIGSYTGPSKGLAGKNFMMSGNIRPSDSTPFLEPTGPAPRAHSSLGKLSSNNPI</sequence>
<evidence type="ECO:0000313" key="2">
    <source>
        <dbReference type="EMBL" id="CAH1792174.1"/>
    </source>
</evidence>
<feature type="region of interest" description="Disordered" evidence="1">
    <location>
        <begin position="1"/>
        <end position="253"/>
    </location>
</feature>
<dbReference type="AlphaFoldDB" id="A0A8J1U231"/>
<feature type="compositionally biased region" description="Polar residues" evidence="1">
    <location>
        <begin position="157"/>
        <end position="174"/>
    </location>
</feature>
<name>A0A8J1U231_OWEFU</name>
<gene>
    <name evidence="2" type="ORF">OFUS_LOCUS17185</name>
</gene>
<protein>
    <submittedName>
        <fullName evidence="2">Uncharacterized protein</fullName>
    </submittedName>
</protein>
<evidence type="ECO:0000256" key="1">
    <source>
        <dbReference type="SAM" id="MobiDB-lite"/>
    </source>
</evidence>
<feature type="compositionally biased region" description="Pro residues" evidence="1">
    <location>
        <begin position="139"/>
        <end position="154"/>
    </location>
</feature>
<organism evidence="2 3">
    <name type="scientific">Owenia fusiformis</name>
    <name type="common">Polychaete worm</name>
    <dbReference type="NCBI Taxonomy" id="6347"/>
    <lineage>
        <taxon>Eukaryota</taxon>
        <taxon>Metazoa</taxon>
        <taxon>Spiralia</taxon>
        <taxon>Lophotrochozoa</taxon>
        <taxon>Annelida</taxon>
        <taxon>Polychaeta</taxon>
        <taxon>Sedentaria</taxon>
        <taxon>Canalipalpata</taxon>
        <taxon>Sabellida</taxon>
        <taxon>Oweniida</taxon>
        <taxon>Oweniidae</taxon>
        <taxon>Owenia</taxon>
    </lineage>
</organism>
<reference evidence="2" key="1">
    <citation type="submission" date="2022-03" db="EMBL/GenBank/DDBJ databases">
        <authorList>
            <person name="Martin C."/>
        </authorList>
    </citation>
    <scope>NUCLEOTIDE SEQUENCE</scope>
</reference>
<feature type="compositionally biased region" description="Polar residues" evidence="1">
    <location>
        <begin position="19"/>
        <end position="47"/>
    </location>
</feature>
<feature type="non-terminal residue" evidence="2">
    <location>
        <position position="1"/>
    </location>
</feature>
<accession>A0A8J1U231</accession>
<dbReference type="Proteomes" id="UP000749559">
    <property type="component" value="Unassembled WGS sequence"/>
</dbReference>
<keyword evidence="3" id="KW-1185">Reference proteome</keyword>
<dbReference type="EMBL" id="CAIIXF020000008">
    <property type="protein sequence ID" value="CAH1792174.1"/>
    <property type="molecule type" value="Genomic_DNA"/>
</dbReference>
<feature type="compositionally biased region" description="Polar residues" evidence="1">
    <location>
        <begin position="109"/>
        <end position="124"/>
    </location>
</feature>